<evidence type="ECO:0000313" key="3">
    <source>
        <dbReference type="EMBL" id="EDS09024.1"/>
    </source>
</evidence>
<evidence type="ECO:0000256" key="2">
    <source>
        <dbReference type="HAMAP-Rule" id="MF_00489"/>
    </source>
</evidence>
<evidence type="ECO:0000256" key="1">
    <source>
        <dbReference type="ARBA" id="ARBA00008522"/>
    </source>
</evidence>
<dbReference type="AlphaFoldDB" id="B0PHQ6"/>
<dbReference type="Pfam" id="PF02639">
    <property type="entry name" value="DUF188"/>
    <property type="match status" value="1"/>
</dbReference>
<proteinExistence type="inferred from homology"/>
<dbReference type="EMBL" id="ABGD02000034">
    <property type="protein sequence ID" value="EDS09024.1"/>
    <property type="molecule type" value="Genomic_DNA"/>
</dbReference>
<comment type="caution">
    <text evidence="3">The sequence shown here is derived from an EMBL/GenBank/DDBJ whole genome shotgun (WGS) entry which is preliminary data.</text>
</comment>
<reference evidence="3" key="1">
    <citation type="submission" date="2007-11" db="EMBL/GenBank/DDBJ databases">
        <authorList>
            <person name="Fulton L."/>
            <person name="Clifton S."/>
            <person name="Fulton B."/>
            <person name="Xu J."/>
            <person name="Minx P."/>
            <person name="Pepin K.H."/>
            <person name="Johnson M."/>
            <person name="Thiruvilangam P."/>
            <person name="Bhonagiri V."/>
            <person name="Nash W.E."/>
            <person name="Mardis E.R."/>
            <person name="Wilson R.K."/>
        </authorList>
    </citation>
    <scope>NUCLEOTIDE SEQUENCE [LARGE SCALE GENOMIC DNA]</scope>
    <source>
        <strain evidence="3">DSM 17241</strain>
    </source>
</reference>
<dbReference type="HOGENOM" id="CLU_106619_0_0_9"/>
<dbReference type="InterPro" id="IPR003791">
    <property type="entry name" value="UPF0178"/>
</dbReference>
<comment type="similarity">
    <text evidence="1 2">Belongs to the UPF0178 family.</text>
</comment>
<reference evidence="3" key="2">
    <citation type="submission" date="2013-09" db="EMBL/GenBank/DDBJ databases">
        <title>Draft genome sequence of Anaerotruncus colihominis(DSM 17241).</title>
        <authorList>
            <person name="Sudarsanam P."/>
            <person name="Ley R."/>
            <person name="Guruge J."/>
            <person name="Turnbaugh P.J."/>
            <person name="Mahowald M."/>
            <person name="Liep D."/>
            <person name="Gordon J."/>
        </authorList>
    </citation>
    <scope>NUCLEOTIDE SEQUENCE</scope>
    <source>
        <strain evidence="3">DSM 17241</strain>
    </source>
</reference>
<dbReference type="HAMAP" id="MF_00489">
    <property type="entry name" value="UPF0178"/>
    <property type="match status" value="1"/>
</dbReference>
<keyword evidence="4" id="KW-1185">Reference proteome</keyword>
<gene>
    <name evidence="3" type="ORF">ANACOL_04349</name>
</gene>
<dbReference type="eggNOG" id="COG1671">
    <property type="taxonomic scope" value="Bacteria"/>
</dbReference>
<organism evidence="3 4">
    <name type="scientific">Anaerotruncus colihominis DSM 17241</name>
    <dbReference type="NCBI Taxonomy" id="445972"/>
    <lineage>
        <taxon>Bacteria</taxon>
        <taxon>Bacillati</taxon>
        <taxon>Bacillota</taxon>
        <taxon>Clostridia</taxon>
        <taxon>Eubacteriales</taxon>
        <taxon>Oscillospiraceae</taxon>
        <taxon>Anaerotruncus</taxon>
    </lineage>
</organism>
<dbReference type="Proteomes" id="UP000003803">
    <property type="component" value="Unassembled WGS sequence"/>
</dbReference>
<dbReference type="PANTHER" id="PTHR35146">
    <property type="entry name" value="UPF0178 PROTEIN YAII"/>
    <property type="match status" value="1"/>
</dbReference>
<dbReference type="PANTHER" id="PTHR35146:SF1">
    <property type="entry name" value="UPF0178 PROTEIN YAII"/>
    <property type="match status" value="1"/>
</dbReference>
<dbReference type="NCBIfam" id="NF001095">
    <property type="entry name" value="PRK00124.1"/>
    <property type="match status" value="1"/>
</dbReference>
<name>B0PHQ6_9FIRM</name>
<evidence type="ECO:0000313" key="4">
    <source>
        <dbReference type="Proteomes" id="UP000003803"/>
    </source>
</evidence>
<accession>B0PHQ6</accession>
<protein>
    <recommendedName>
        <fullName evidence="2">UPF0178 protein ANACOL_04349</fullName>
    </recommendedName>
</protein>
<dbReference type="STRING" id="169435.ERS852551_02140"/>
<sequence length="163" mass="17973">MTCFAAFLLGGDCVRILVDADACPVKAVITRLAKQYKIAVVMVLDSSHIFSDGYSQVITVDTGRDSADYYLANLMRAGDIVVTQDYGVAAMALGKGARAINQDGLIYGADNMDRLLFERHLGQKVRRAGGRTRGVKKRTAEMDMRFEKALKEMLQNNQEGMDK</sequence>